<dbReference type="Proteomes" id="UP000655225">
    <property type="component" value="Unassembled WGS sequence"/>
</dbReference>
<organism evidence="2 3">
    <name type="scientific">Tetracentron sinense</name>
    <name type="common">Spur-leaf</name>
    <dbReference type="NCBI Taxonomy" id="13715"/>
    <lineage>
        <taxon>Eukaryota</taxon>
        <taxon>Viridiplantae</taxon>
        <taxon>Streptophyta</taxon>
        <taxon>Embryophyta</taxon>
        <taxon>Tracheophyta</taxon>
        <taxon>Spermatophyta</taxon>
        <taxon>Magnoliopsida</taxon>
        <taxon>Trochodendrales</taxon>
        <taxon>Trochodendraceae</taxon>
        <taxon>Tetracentron</taxon>
    </lineage>
</organism>
<keyword evidence="3" id="KW-1185">Reference proteome</keyword>
<gene>
    <name evidence="2" type="ORF">HHK36_023730</name>
</gene>
<feature type="transmembrane region" description="Helical" evidence="1">
    <location>
        <begin position="56"/>
        <end position="77"/>
    </location>
</feature>
<keyword evidence="1" id="KW-0812">Transmembrane</keyword>
<keyword evidence="1" id="KW-1133">Transmembrane helix</keyword>
<evidence type="ECO:0000313" key="2">
    <source>
        <dbReference type="EMBL" id="KAF8391425.1"/>
    </source>
</evidence>
<protein>
    <recommendedName>
        <fullName evidence="4">Transmembrane protein</fullName>
    </recommendedName>
</protein>
<feature type="transmembrane region" description="Helical" evidence="1">
    <location>
        <begin position="27"/>
        <end position="50"/>
    </location>
</feature>
<dbReference type="PANTHER" id="PTHR37746">
    <property type="entry name" value="TRANSMEMBRANE PROTEIN"/>
    <property type="match status" value="1"/>
</dbReference>
<comment type="caution">
    <text evidence="2">The sequence shown here is derived from an EMBL/GenBank/DDBJ whole genome shotgun (WGS) entry which is preliminary data.</text>
</comment>
<dbReference type="OMA" id="HRHAPME"/>
<evidence type="ECO:0000256" key="1">
    <source>
        <dbReference type="SAM" id="Phobius"/>
    </source>
</evidence>
<dbReference type="AlphaFoldDB" id="A0A834YQP4"/>
<dbReference type="PANTHER" id="PTHR37746:SF1">
    <property type="entry name" value="TRANSMEMBRANE PROTEIN"/>
    <property type="match status" value="1"/>
</dbReference>
<proteinExistence type="predicted"/>
<evidence type="ECO:0008006" key="4">
    <source>
        <dbReference type="Google" id="ProtNLM"/>
    </source>
</evidence>
<keyword evidence="1" id="KW-0472">Membrane</keyword>
<reference evidence="2 3" key="1">
    <citation type="submission" date="2020-04" db="EMBL/GenBank/DDBJ databases">
        <title>Plant Genome Project.</title>
        <authorList>
            <person name="Zhang R.-G."/>
        </authorList>
    </citation>
    <scope>NUCLEOTIDE SEQUENCE [LARGE SCALE GENOMIC DNA]</scope>
    <source>
        <strain evidence="2">YNK0</strain>
        <tissue evidence="2">Leaf</tissue>
    </source>
</reference>
<evidence type="ECO:0000313" key="3">
    <source>
        <dbReference type="Proteomes" id="UP000655225"/>
    </source>
</evidence>
<dbReference type="EMBL" id="JABCRI010000017">
    <property type="protein sequence ID" value="KAF8391425.1"/>
    <property type="molecule type" value="Genomic_DNA"/>
</dbReference>
<sequence>MEIKISELGSLSAKVLVEIIGLFAKTFSFIACIASDPLFSIVVVLYSLIFLYFPRVFLGLVFSPVLFSTGILLLTLLRLGTIQRLEKENNSTEPDEIDTPDEDHKWVGFQTFIETETEMGLDSEPFFSDSFVEWNVRAPLEVIYEEYEGEEEEDLNENEETRQVGIKRMPSLSLYYPESDTESSSDGDFPGVDGWDSLENMCFRWDEEEREGLIEIPLDGKKNSVFQVEEENLIEIDIQRETLGFPAKWDSVNPD</sequence>
<name>A0A834YQP4_TETSI</name>
<dbReference type="OrthoDB" id="1939257at2759"/>
<accession>A0A834YQP4</accession>